<evidence type="ECO:0000256" key="1">
    <source>
        <dbReference type="SAM" id="MobiDB-lite"/>
    </source>
</evidence>
<dbReference type="SUPFAM" id="SSF53448">
    <property type="entry name" value="Nucleotide-diphospho-sugar transferases"/>
    <property type="match status" value="1"/>
</dbReference>
<reference evidence="2" key="1">
    <citation type="submission" date="2024-05" db="EMBL/GenBank/DDBJ databases">
        <title>Whole genome shotgun sequence of Streptomyces violascens NBRC 12920.</title>
        <authorList>
            <person name="Komaki H."/>
            <person name="Tamura T."/>
        </authorList>
    </citation>
    <scope>NUCLEOTIDE SEQUENCE</scope>
    <source>
        <strain evidence="2">NBRC 12920</strain>
    </source>
</reference>
<comment type="caution">
    <text evidence="2">The sequence shown here is derived from an EMBL/GenBank/DDBJ whole genome shotgun (WGS) entry which is preliminary data.</text>
</comment>
<keyword evidence="3" id="KW-1185">Reference proteome</keyword>
<protein>
    <submittedName>
        <fullName evidence="2">Uncharacterized protein</fullName>
    </submittedName>
</protein>
<dbReference type="InterPro" id="IPR029044">
    <property type="entry name" value="Nucleotide-diphossugar_trans"/>
</dbReference>
<gene>
    <name evidence="2" type="ORF">Sviol_45140</name>
</gene>
<feature type="region of interest" description="Disordered" evidence="1">
    <location>
        <begin position="85"/>
        <end position="118"/>
    </location>
</feature>
<dbReference type="EMBL" id="BNDY01000017">
    <property type="protein sequence ID" value="GHI40106.1"/>
    <property type="molecule type" value="Genomic_DNA"/>
</dbReference>
<evidence type="ECO:0000313" key="3">
    <source>
        <dbReference type="Proteomes" id="UP001050808"/>
    </source>
</evidence>
<name>A0ABQ3QS62_9ACTN</name>
<proteinExistence type="predicted"/>
<dbReference type="Proteomes" id="UP001050808">
    <property type="component" value="Unassembled WGS sequence"/>
</dbReference>
<sequence>MVGTVSVTHWPPRTPELADRRLSLYHAGRPSPGRHSWRHPHVHGANLGVRASAYLSVGGFPPLVVGEDVALVQALERHGHRILPTDTCPVETSSRLHPEPQAASATTSPGSPPWKEPR</sequence>
<accession>A0ABQ3QS62</accession>
<organism evidence="2 3">
    <name type="scientific">Streptomyces violascens</name>
    <dbReference type="NCBI Taxonomy" id="67381"/>
    <lineage>
        <taxon>Bacteria</taxon>
        <taxon>Bacillati</taxon>
        <taxon>Actinomycetota</taxon>
        <taxon>Actinomycetes</taxon>
        <taxon>Kitasatosporales</taxon>
        <taxon>Streptomycetaceae</taxon>
        <taxon>Streptomyces</taxon>
    </lineage>
</organism>
<dbReference type="Gene3D" id="3.90.550.10">
    <property type="entry name" value="Spore Coat Polysaccharide Biosynthesis Protein SpsA, Chain A"/>
    <property type="match status" value="1"/>
</dbReference>
<evidence type="ECO:0000313" key="2">
    <source>
        <dbReference type="EMBL" id="GHI40106.1"/>
    </source>
</evidence>